<sequence length="537" mass="61057">MQQALRVDELLCHIFTQIEDYQTLFYLAYTCQAFKEPAVDALYSQLNGFGPLIKCLPRDLWVVTLGDTFKTITLVRPMNPNDWKIFRSYACRVRKLVHSSVVTTEVVSEGILDALLNPPVPTDILFPKLKSLDWCDSRIETTKFFRLLSGAPVAHISVAALKPNSYTPDCSPCLQLPCIQSLVLTTSSTAVASYLVCQAQTLRGLYCYSLTEDAMLHIASLPSLRTLEMVDVKKDSLKLMHQKGPDASIFQNLRSIAIQSDYPPDCLSFIQACQQKQLMPLTNFYMGTNKHLEDESSAILIYPLEALSSICMGSTLLSITIKEVSYGNAHSPSNLDILSHLFVFCNLVDLYLDVRNSFNLDDDDIKIMARAWPHLRNIRLRCDLRNEKQISLNGVHSLLEYCPNLRTLDIAIDVTLGLFDLFKRRNRCRNLQIRCIVCHESHVENPFQVAAIVSDILPNVGTIVTCSRTMIPRLKKHQRRWRETLELLAFFALARKQERIRCGYPDDEDMFDPISDFYLSSQPIPLSDDDDVDDELQ</sequence>
<dbReference type="Proteomes" id="UP000790377">
    <property type="component" value="Unassembled WGS sequence"/>
</dbReference>
<comment type="caution">
    <text evidence="1">The sequence shown here is derived from an EMBL/GenBank/DDBJ whole genome shotgun (WGS) entry which is preliminary data.</text>
</comment>
<dbReference type="EMBL" id="MU267637">
    <property type="protein sequence ID" value="KAH7913116.1"/>
    <property type="molecule type" value="Genomic_DNA"/>
</dbReference>
<evidence type="ECO:0000313" key="1">
    <source>
        <dbReference type="EMBL" id="KAH7913116.1"/>
    </source>
</evidence>
<gene>
    <name evidence="1" type="ORF">BJ138DRAFT_1146842</name>
</gene>
<name>A0ACB8AHV6_9AGAM</name>
<proteinExistence type="predicted"/>
<keyword evidence="2" id="KW-1185">Reference proteome</keyword>
<evidence type="ECO:0000313" key="2">
    <source>
        <dbReference type="Proteomes" id="UP000790377"/>
    </source>
</evidence>
<organism evidence="1 2">
    <name type="scientific">Hygrophoropsis aurantiaca</name>
    <dbReference type="NCBI Taxonomy" id="72124"/>
    <lineage>
        <taxon>Eukaryota</taxon>
        <taxon>Fungi</taxon>
        <taxon>Dikarya</taxon>
        <taxon>Basidiomycota</taxon>
        <taxon>Agaricomycotina</taxon>
        <taxon>Agaricomycetes</taxon>
        <taxon>Agaricomycetidae</taxon>
        <taxon>Boletales</taxon>
        <taxon>Coniophorineae</taxon>
        <taxon>Hygrophoropsidaceae</taxon>
        <taxon>Hygrophoropsis</taxon>
    </lineage>
</organism>
<protein>
    <submittedName>
        <fullName evidence="1">Uncharacterized protein</fullName>
    </submittedName>
</protein>
<accession>A0ACB8AHV6</accession>
<reference evidence="1" key="1">
    <citation type="journal article" date="2021" name="New Phytol.">
        <title>Evolutionary innovations through gain and loss of genes in the ectomycorrhizal Boletales.</title>
        <authorList>
            <person name="Wu G."/>
            <person name="Miyauchi S."/>
            <person name="Morin E."/>
            <person name="Kuo A."/>
            <person name="Drula E."/>
            <person name="Varga T."/>
            <person name="Kohler A."/>
            <person name="Feng B."/>
            <person name="Cao Y."/>
            <person name="Lipzen A."/>
            <person name="Daum C."/>
            <person name="Hundley H."/>
            <person name="Pangilinan J."/>
            <person name="Johnson J."/>
            <person name="Barry K."/>
            <person name="LaButti K."/>
            <person name="Ng V."/>
            <person name="Ahrendt S."/>
            <person name="Min B."/>
            <person name="Choi I.G."/>
            <person name="Park H."/>
            <person name="Plett J.M."/>
            <person name="Magnuson J."/>
            <person name="Spatafora J.W."/>
            <person name="Nagy L.G."/>
            <person name="Henrissat B."/>
            <person name="Grigoriev I.V."/>
            <person name="Yang Z.L."/>
            <person name="Xu J."/>
            <person name="Martin F.M."/>
        </authorList>
    </citation>
    <scope>NUCLEOTIDE SEQUENCE</scope>
    <source>
        <strain evidence="1">ATCC 28755</strain>
    </source>
</reference>